<dbReference type="SUPFAM" id="SSF47384">
    <property type="entry name" value="Homodimeric domain of signal transducing histidine kinase"/>
    <property type="match status" value="1"/>
</dbReference>
<dbReference type="GO" id="GO:0000155">
    <property type="term" value="F:phosphorelay sensor kinase activity"/>
    <property type="evidence" value="ECO:0007669"/>
    <property type="project" value="InterPro"/>
</dbReference>
<comment type="catalytic activity">
    <reaction evidence="1">
        <text>ATP + protein L-histidine = ADP + protein N-phospho-L-histidine.</text>
        <dbReference type="EC" id="2.7.13.3"/>
    </reaction>
</comment>
<keyword evidence="8" id="KW-0472">Membrane</keyword>
<feature type="domain" description="PAS" evidence="11">
    <location>
        <begin position="253"/>
        <end position="298"/>
    </location>
</feature>
<evidence type="ECO:0000256" key="3">
    <source>
        <dbReference type="ARBA" id="ARBA00022553"/>
    </source>
</evidence>
<keyword evidence="6" id="KW-0902">Two-component regulatory system</keyword>
<keyword evidence="8" id="KW-0812">Transmembrane</keyword>
<dbReference type="AlphaFoldDB" id="A0A0S2I0H9"/>
<feature type="transmembrane region" description="Helical" evidence="8">
    <location>
        <begin position="180"/>
        <end position="198"/>
    </location>
</feature>
<evidence type="ECO:0000259" key="10">
    <source>
        <dbReference type="PROSITE" id="PS50110"/>
    </source>
</evidence>
<dbReference type="InterPro" id="IPR036097">
    <property type="entry name" value="HisK_dim/P_sf"/>
</dbReference>
<dbReference type="EMBL" id="CP013118">
    <property type="protein sequence ID" value="ALO15798.1"/>
    <property type="molecule type" value="Genomic_DNA"/>
</dbReference>
<dbReference type="PANTHER" id="PTHR43711:SF1">
    <property type="entry name" value="HISTIDINE KINASE 1"/>
    <property type="match status" value="1"/>
</dbReference>
<proteinExistence type="predicted"/>
<dbReference type="InterPro" id="IPR001789">
    <property type="entry name" value="Sig_transdc_resp-reg_receiver"/>
</dbReference>
<keyword evidence="5 12" id="KW-0418">Kinase</keyword>
<dbReference type="CDD" id="cd00156">
    <property type="entry name" value="REC"/>
    <property type="match status" value="1"/>
</dbReference>
<dbReference type="Pfam" id="PF13426">
    <property type="entry name" value="PAS_9"/>
    <property type="match status" value="1"/>
</dbReference>
<keyword evidence="8" id="KW-1133">Transmembrane helix</keyword>
<feature type="domain" description="Response regulatory" evidence="10">
    <location>
        <begin position="643"/>
        <end position="756"/>
    </location>
</feature>
<dbReference type="PRINTS" id="PR00344">
    <property type="entry name" value="BCTRLSENSOR"/>
</dbReference>
<dbReference type="NCBIfam" id="TIGR00229">
    <property type="entry name" value="sensory_box"/>
    <property type="match status" value="1"/>
</dbReference>
<dbReference type="SUPFAM" id="SSF55874">
    <property type="entry name" value="ATPase domain of HSP90 chaperone/DNA topoisomerase II/histidine kinase"/>
    <property type="match status" value="1"/>
</dbReference>
<dbReference type="PROSITE" id="PS50110">
    <property type="entry name" value="RESPONSE_REGULATORY"/>
    <property type="match status" value="1"/>
</dbReference>
<evidence type="ECO:0000313" key="13">
    <source>
        <dbReference type="Proteomes" id="UP000064893"/>
    </source>
</evidence>
<feature type="transmembrane region" description="Helical" evidence="8">
    <location>
        <begin position="42"/>
        <end position="61"/>
    </location>
</feature>
<dbReference type="CDD" id="cd00130">
    <property type="entry name" value="PAS"/>
    <property type="match status" value="1"/>
</dbReference>
<dbReference type="InterPro" id="IPR050736">
    <property type="entry name" value="Sensor_HK_Regulatory"/>
</dbReference>
<keyword evidence="13" id="KW-1185">Reference proteome</keyword>
<evidence type="ECO:0000256" key="2">
    <source>
        <dbReference type="ARBA" id="ARBA00012438"/>
    </source>
</evidence>
<dbReference type="InterPro" id="IPR011006">
    <property type="entry name" value="CheY-like_superfamily"/>
</dbReference>
<evidence type="ECO:0000256" key="4">
    <source>
        <dbReference type="ARBA" id="ARBA00022679"/>
    </source>
</evidence>
<keyword evidence="3 7" id="KW-0597">Phosphoprotein</keyword>
<dbReference type="InterPro" id="IPR005467">
    <property type="entry name" value="His_kinase_dom"/>
</dbReference>
<feature type="modified residue" description="4-aspartylphosphate" evidence="7">
    <location>
        <position position="692"/>
    </location>
</feature>
<dbReference type="InterPro" id="IPR035965">
    <property type="entry name" value="PAS-like_dom_sf"/>
</dbReference>
<dbReference type="OrthoDB" id="9796457at2"/>
<dbReference type="SMART" id="SM00091">
    <property type="entry name" value="PAS"/>
    <property type="match status" value="1"/>
</dbReference>
<evidence type="ECO:0000256" key="6">
    <source>
        <dbReference type="ARBA" id="ARBA00023012"/>
    </source>
</evidence>
<dbReference type="SMART" id="SM00387">
    <property type="entry name" value="HATPase_c"/>
    <property type="match status" value="1"/>
</dbReference>
<feature type="domain" description="Histidine kinase" evidence="9">
    <location>
        <begin position="406"/>
        <end position="625"/>
    </location>
</feature>
<feature type="transmembrane region" description="Helical" evidence="8">
    <location>
        <begin position="105"/>
        <end position="124"/>
    </location>
</feature>
<dbReference type="SMART" id="SM00388">
    <property type="entry name" value="HisKA"/>
    <property type="match status" value="1"/>
</dbReference>
<dbReference type="STRING" id="1307839.L21SP5_02165"/>
<dbReference type="KEGG" id="blq:L21SP5_02165"/>
<feature type="transmembrane region" description="Helical" evidence="8">
    <location>
        <begin position="73"/>
        <end position="93"/>
    </location>
</feature>
<evidence type="ECO:0000256" key="7">
    <source>
        <dbReference type="PROSITE-ProRule" id="PRU00169"/>
    </source>
</evidence>
<dbReference type="SUPFAM" id="SSF52172">
    <property type="entry name" value="CheY-like"/>
    <property type="match status" value="1"/>
</dbReference>
<dbReference type="EC" id="2.7.13.3" evidence="2"/>
<dbReference type="Gene3D" id="1.10.287.130">
    <property type="match status" value="1"/>
</dbReference>
<dbReference type="RefSeq" id="WP_057953229.1">
    <property type="nucleotide sequence ID" value="NZ_CP013118.1"/>
</dbReference>
<evidence type="ECO:0000259" key="9">
    <source>
        <dbReference type="PROSITE" id="PS50109"/>
    </source>
</evidence>
<evidence type="ECO:0000259" key="11">
    <source>
        <dbReference type="PROSITE" id="PS50112"/>
    </source>
</evidence>
<reference evidence="12 13" key="1">
    <citation type="submission" date="2015-11" db="EMBL/GenBank/DDBJ databases">
        <title>Description and complete genome sequence of a novel strain predominating in hypersaline microbial mats and representing a new family of the Bacteriodetes phylum.</title>
        <authorList>
            <person name="Spring S."/>
            <person name="Bunk B."/>
            <person name="Sproer C."/>
            <person name="Klenk H.-P."/>
        </authorList>
    </citation>
    <scope>NUCLEOTIDE SEQUENCE [LARGE SCALE GENOMIC DNA]</scope>
    <source>
        <strain evidence="12 13">L21-Spi-D4</strain>
    </source>
</reference>
<evidence type="ECO:0000313" key="12">
    <source>
        <dbReference type="EMBL" id="ALO15798.1"/>
    </source>
</evidence>
<dbReference type="SUPFAM" id="SSF55785">
    <property type="entry name" value="PYP-like sensor domain (PAS domain)"/>
    <property type="match status" value="1"/>
</dbReference>
<evidence type="ECO:0000256" key="1">
    <source>
        <dbReference type="ARBA" id="ARBA00000085"/>
    </source>
</evidence>
<accession>A0A0S2I0H9</accession>
<gene>
    <name evidence="12" type="primary">luxQ_11</name>
    <name evidence="12" type="ORF">L21SP5_02165</name>
</gene>
<sequence length="762" mass="87389">MFSDTIYEIRQKLKNPLADLPLIDQKKTAGLITHANYARLKYLLYFLSFFSLVLLVSDIVYFEKWQAKNLIEIFIIADISLLTISIAGLIIIHRKRMPGIDFQQRMISVFLLYGAVWIGVISGMDYKQSYLTLVAGIFIISSSFILSEIFHAILLAAIYTVFTVLHYPHNSEYHDAFTEFFIIPACMLLAWVFGKILYKHKVESIQKEKMLREYAENLQETVIQRTAELKTKNDNLIREINSKETIQSQLIASEELFKKLLYQSADAIAIFDTHGKILQWNIKIEEYTGIHRRDAIDKVYWELLKTPIKNTDEASILEEKVKKYIDQIRHNKTTTSKINLRHSFTNNSNRSRYIETKIFPIYLHKQTLVASIGRDITQQYEYETHLRKARRKAERANAAKSDFLANISHDLRSPLNSIAGFSQILKLKPNIQEKKKQQYLSIIYDNGQYLLQLIHALIDLTQLQSGNIKTEKQAFYIDAFMQEVESLVVSEKTLRSPNVKITRNCNADHLLIETDRTKLLQIFTNLLSNAIKFTSEGEIQFGCKIEDQKLHGYVEDTGTGIDELNLQRIFNRFFSAHAPQEKNDQGKGLGLAIVKGYIDLLGGTINVKSERGKGTRFDLTIPITITEKEHSETIQSAPTPGKNVLIVDSDAESAEFVGELLDQYQLNIKRAASFEEALPVLNEQPCDLLLIDVFRENTLLKTQIEQVRKKLPYLPVIGYTALPKSKITEDLSTMVDVILFKPINVKLLLQKAAKLLNGRTHT</sequence>
<name>A0A0S2I0H9_9BACT</name>
<dbReference type="FunFam" id="3.30.565.10:FF:000006">
    <property type="entry name" value="Sensor histidine kinase WalK"/>
    <property type="match status" value="1"/>
</dbReference>
<evidence type="ECO:0000256" key="5">
    <source>
        <dbReference type="ARBA" id="ARBA00022777"/>
    </source>
</evidence>
<dbReference type="InterPro" id="IPR036890">
    <property type="entry name" value="HATPase_C_sf"/>
</dbReference>
<feature type="transmembrane region" description="Helical" evidence="8">
    <location>
        <begin position="130"/>
        <end position="147"/>
    </location>
</feature>
<keyword evidence="4 12" id="KW-0808">Transferase</keyword>
<dbReference type="Proteomes" id="UP000064893">
    <property type="component" value="Chromosome"/>
</dbReference>
<evidence type="ECO:0000256" key="8">
    <source>
        <dbReference type="SAM" id="Phobius"/>
    </source>
</evidence>
<dbReference type="InterPro" id="IPR003661">
    <property type="entry name" value="HisK_dim/P_dom"/>
</dbReference>
<dbReference type="Pfam" id="PF00512">
    <property type="entry name" value="HisKA"/>
    <property type="match status" value="1"/>
</dbReference>
<dbReference type="Gene3D" id="3.30.450.20">
    <property type="entry name" value="PAS domain"/>
    <property type="match status" value="1"/>
</dbReference>
<dbReference type="Gene3D" id="3.40.50.2300">
    <property type="match status" value="1"/>
</dbReference>
<dbReference type="CDD" id="cd00082">
    <property type="entry name" value="HisKA"/>
    <property type="match status" value="1"/>
</dbReference>
<dbReference type="Pfam" id="PF02518">
    <property type="entry name" value="HATPase_c"/>
    <property type="match status" value="1"/>
</dbReference>
<organism evidence="12 13">
    <name type="scientific">Salinivirga cyanobacteriivorans</name>
    <dbReference type="NCBI Taxonomy" id="1307839"/>
    <lineage>
        <taxon>Bacteria</taxon>
        <taxon>Pseudomonadati</taxon>
        <taxon>Bacteroidota</taxon>
        <taxon>Bacteroidia</taxon>
        <taxon>Bacteroidales</taxon>
        <taxon>Salinivirgaceae</taxon>
        <taxon>Salinivirga</taxon>
    </lineage>
</organism>
<dbReference type="PROSITE" id="PS50112">
    <property type="entry name" value="PAS"/>
    <property type="match status" value="1"/>
</dbReference>
<dbReference type="PROSITE" id="PS50109">
    <property type="entry name" value="HIS_KIN"/>
    <property type="match status" value="1"/>
</dbReference>
<dbReference type="InterPro" id="IPR003594">
    <property type="entry name" value="HATPase_dom"/>
</dbReference>
<protein>
    <recommendedName>
        <fullName evidence="2">histidine kinase</fullName>
        <ecNumber evidence="2">2.7.13.3</ecNumber>
    </recommendedName>
</protein>
<dbReference type="Gene3D" id="3.30.565.10">
    <property type="entry name" value="Histidine kinase-like ATPase, C-terminal domain"/>
    <property type="match status" value="1"/>
</dbReference>
<dbReference type="PANTHER" id="PTHR43711">
    <property type="entry name" value="TWO-COMPONENT HISTIDINE KINASE"/>
    <property type="match status" value="1"/>
</dbReference>
<dbReference type="InterPro" id="IPR000014">
    <property type="entry name" value="PAS"/>
</dbReference>
<dbReference type="InterPro" id="IPR004358">
    <property type="entry name" value="Sig_transdc_His_kin-like_C"/>
</dbReference>